<dbReference type="EMBL" id="JBHUFA010000001">
    <property type="protein sequence ID" value="MFD1694647.1"/>
    <property type="molecule type" value="Genomic_DNA"/>
</dbReference>
<sequence length="87" mass="9212">MSQNPYQPSGRANGQASQPGEVYIEFQAIGPQVRVTAMDAASGIEVFVVGPVTASRSDLQTLAIRKLQRRMAQGDDLPPSSGRGILA</sequence>
<name>A0ABW4JRC7_9HYPH</name>
<dbReference type="RefSeq" id="WP_149891523.1">
    <property type="nucleotide sequence ID" value="NZ_JBHUFA010000001.1"/>
</dbReference>
<dbReference type="Pfam" id="PF21839">
    <property type="entry name" value="DUF6898"/>
    <property type="match status" value="1"/>
</dbReference>
<dbReference type="InterPro" id="IPR054193">
    <property type="entry name" value="DUF6898"/>
</dbReference>
<dbReference type="Proteomes" id="UP001597327">
    <property type="component" value="Unassembled WGS sequence"/>
</dbReference>
<feature type="domain" description="DUF6898" evidence="1">
    <location>
        <begin position="19"/>
        <end position="73"/>
    </location>
</feature>
<organism evidence="2 3">
    <name type="scientific">Roseibium aestuarii</name>
    <dbReference type="NCBI Taxonomy" id="2600299"/>
    <lineage>
        <taxon>Bacteria</taxon>
        <taxon>Pseudomonadati</taxon>
        <taxon>Pseudomonadota</taxon>
        <taxon>Alphaproteobacteria</taxon>
        <taxon>Hyphomicrobiales</taxon>
        <taxon>Stappiaceae</taxon>
        <taxon>Roseibium</taxon>
    </lineage>
</organism>
<reference evidence="3" key="1">
    <citation type="journal article" date="2019" name="Int. J. Syst. Evol. Microbiol.">
        <title>The Global Catalogue of Microorganisms (GCM) 10K type strain sequencing project: providing services to taxonomists for standard genome sequencing and annotation.</title>
        <authorList>
            <consortium name="The Broad Institute Genomics Platform"/>
            <consortium name="The Broad Institute Genome Sequencing Center for Infectious Disease"/>
            <person name="Wu L."/>
            <person name="Ma J."/>
        </authorList>
    </citation>
    <scope>NUCLEOTIDE SEQUENCE [LARGE SCALE GENOMIC DNA]</scope>
    <source>
        <strain evidence="3">JCM 3369</strain>
    </source>
</reference>
<proteinExistence type="predicted"/>
<comment type="caution">
    <text evidence="2">The sequence shown here is derived from an EMBL/GenBank/DDBJ whole genome shotgun (WGS) entry which is preliminary data.</text>
</comment>
<evidence type="ECO:0000259" key="1">
    <source>
        <dbReference type="Pfam" id="PF21839"/>
    </source>
</evidence>
<evidence type="ECO:0000313" key="3">
    <source>
        <dbReference type="Proteomes" id="UP001597327"/>
    </source>
</evidence>
<gene>
    <name evidence="2" type="ORF">ACFSC7_03910</name>
</gene>
<accession>A0ABW4JRC7</accession>
<evidence type="ECO:0000313" key="2">
    <source>
        <dbReference type="EMBL" id="MFD1694647.1"/>
    </source>
</evidence>
<keyword evidence="3" id="KW-1185">Reference proteome</keyword>
<protein>
    <submittedName>
        <fullName evidence="2">DUF6898 family protein</fullName>
    </submittedName>
</protein>